<feature type="chain" id="PRO_5035441529" description="AA1-like domain-containing protein" evidence="1">
    <location>
        <begin position="18"/>
        <end position="171"/>
    </location>
</feature>
<dbReference type="AlphaFoldDB" id="A0A8K0RGZ9"/>
<dbReference type="EMBL" id="JAGMVJ010000003">
    <property type="protein sequence ID" value="KAH7092571.1"/>
    <property type="molecule type" value="Genomic_DNA"/>
</dbReference>
<name>A0A8K0RGZ9_9PLEO</name>
<organism evidence="2 3">
    <name type="scientific">Paraphoma chrysanthemicola</name>
    <dbReference type="NCBI Taxonomy" id="798071"/>
    <lineage>
        <taxon>Eukaryota</taxon>
        <taxon>Fungi</taxon>
        <taxon>Dikarya</taxon>
        <taxon>Ascomycota</taxon>
        <taxon>Pezizomycotina</taxon>
        <taxon>Dothideomycetes</taxon>
        <taxon>Pleosporomycetidae</taxon>
        <taxon>Pleosporales</taxon>
        <taxon>Pleosporineae</taxon>
        <taxon>Phaeosphaeriaceae</taxon>
        <taxon>Paraphoma</taxon>
    </lineage>
</organism>
<accession>A0A8K0RGZ9</accession>
<evidence type="ECO:0000313" key="2">
    <source>
        <dbReference type="EMBL" id="KAH7092571.1"/>
    </source>
</evidence>
<keyword evidence="3" id="KW-1185">Reference proteome</keyword>
<evidence type="ECO:0000313" key="3">
    <source>
        <dbReference type="Proteomes" id="UP000813461"/>
    </source>
</evidence>
<reference evidence="2" key="1">
    <citation type="journal article" date="2021" name="Nat. Commun.">
        <title>Genetic determinants of endophytism in the Arabidopsis root mycobiome.</title>
        <authorList>
            <person name="Mesny F."/>
            <person name="Miyauchi S."/>
            <person name="Thiergart T."/>
            <person name="Pickel B."/>
            <person name="Atanasova L."/>
            <person name="Karlsson M."/>
            <person name="Huettel B."/>
            <person name="Barry K.W."/>
            <person name="Haridas S."/>
            <person name="Chen C."/>
            <person name="Bauer D."/>
            <person name="Andreopoulos W."/>
            <person name="Pangilinan J."/>
            <person name="LaButti K."/>
            <person name="Riley R."/>
            <person name="Lipzen A."/>
            <person name="Clum A."/>
            <person name="Drula E."/>
            <person name="Henrissat B."/>
            <person name="Kohler A."/>
            <person name="Grigoriev I.V."/>
            <person name="Martin F.M."/>
            <person name="Hacquard S."/>
        </authorList>
    </citation>
    <scope>NUCLEOTIDE SEQUENCE</scope>
    <source>
        <strain evidence="2">MPI-SDFR-AT-0120</strain>
    </source>
</reference>
<proteinExistence type="predicted"/>
<keyword evidence="1" id="KW-0732">Signal</keyword>
<evidence type="ECO:0000256" key="1">
    <source>
        <dbReference type="SAM" id="SignalP"/>
    </source>
</evidence>
<dbReference type="OrthoDB" id="3539798at2759"/>
<dbReference type="Proteomes" id="UP000813461">
    <property type="component" value="Unassembled WGS sequence"/>
</dbReference>
<sequence>MKLFLPLFSLPCLTAAAQDPCGADKLTLNLSSIELSSYYTYVSPSAAGPKLGIISFDLSNSQVNYTTHCRTAQSVSPFGNFYGFMWWNCTAPGAVWPDAETRFSFETAGSVVVLNTTWSCGGDVVYTTSAPGRVDNWGCMSWTWQNPDWQPGEIWSNTTTWCGVGEVVLVR</sequence>
<evidence type="ECO:0008006" key="4">
    <source>
        <dbReference type="Google" id="ProtNLM"/>
    </source>
</evidence>
<dbReference type="GO" id="GO:0005576">
    <property type="term" value="C:extracellular region"/>
    <property type="evidence" value="ECO:0007669"/>
    <property type="project" value="UniProtKB-SubCell"/>
</dbReference>
<protein>
    <recommendedName>
        <fullName evidence="4">AA1-like domain-containing protein</fullName>
    </recommendedName>
</protein>
<gene>
    <name evidence="2" type="ORF">FB567DRAFT_576929</name>
</gene>
<comment type="caution">
    <text evidence="2">The sequence shown here is derived from an EMBL/GenBank/DDBJ whole genome shotgun (WGS) entry which is preliminary data.</text>
</comment>
<feature type="signal peptide" evidence="1">
    <location>
        <begin position="1"/>
        <end position="17"/>
    </location>
</feature>